<feature type="compositionally biased region" description="Polar residues" evidence="1">
    <location>
        <begin position="371"/>
        <end position="381"/>
    </location>
</feature>
<feature type="compositionally biased region" description="Basic and acidic residues" evidence="1">
    <location>
        <begin position="382"/>
        <end position="396"/>
    </location>
</feature>
<feature type="compositionally biased region" description="Polar residues" evidence="1">
    <location>
        <begin position="1350"/>
        <end position="1366"/>
    </location>
</feature>
<reference evidence="3" key="1">
    <citation type="journal article" date="2006" name="PLoS Biol.">
        <title>Macronuclear genome sequence of the ciliate Tetrahymena thermophila, a model eukaryote.</title>
        <authorList>
            <person name="Eisen J.A."/>
            <person name="Coyne R.S."/>
            <person name="Wu M."/>
            <person name="Wu D."/>
            <person name="Thiagarajan M."/>
            <person name="Wortman J.R."/>
            <person name="Badger J.H."/>
            <person name="Ren Q."/>
            <person name="Amedeo P."/>
            <person name="Jones K.M."/>
            <person name="Tallon L.J."/>
            <person name="Delcher A.L."/>
            <person name="Salzberg S.L."/>
            <person name="Silva J.C."/>
            <person name="Haas B.J."/>
            <person name="Majoros W.H."/>
            <person name="Farzad M."/>
            <person name="Carlton J.M."/>
            <person name="Smith R.K. Jr."/>
            <person name="Garg J."/>
            <person name="Pearlman R.E."/>
            <person name="Karrer K.M."/>
            <person name="Sun L."/>
            <person name="Manning G."/>
            <person name="Elde N.C."/>
            <person name="Turkewitz A.P."/>
            <person name="Asai D.J."/>
            <person name="Wilkes D.E."/>
            <person name="Wang Y."/>
            <person name="Cai H."/>
            <person name="Collins K."/>
            <person name="Stewart B.A."/>
            <person name="Lee S.R."/>
            <person name="Wilamowska K."/>
            <person name="Weinberg Z."/>
            <person name="Ruzzo W.L."/>
            <person name="Wloga D."/>
            <person name="Gaertig J."/>
            <person name="Frankel J."/>
            <person name="Tsao C.-C."/>
            <person name="Gorovsky M.A."/>
            <person name="Keeling P.J."/>
            <person name="Waller R.F."/>
            <person name="Patron N.J."/>
            <person name="Cherry J.M."/>
            <person name="Stover N.A."/>
            <person name="Krieger C.J."/>
            <person name="del Toro C."/>
            <person name="Ryder H.F."/>
            <person name="Williamson S.C."/>
            <person name="Barbeau R.A."/>
            <person name="Hamilton E.P."/>
            <person name="Orias E."/>
        </authorList>
    </citation>
    <scope>NUCLEOTIDE SEQUENCE [LARGE SCALE GENOMIC DNA]</scope>
    <source>
        <strain evidence="3">SB210</strain>
    </source>
</reference>
<dbReference type="RefSeq" id="XP_001017624.2">
    <property type="nucleotide sequence ID" value="XM_001017624.2"/>
</dbReference>
<evidence type="ECO:0000313" key="2">
    <source>
        <dbReference type="EMBL" id="EAR97379.2"/>
    </source>
</evidence>
<feature type="compositionally biased region" description="Polar residues" evidence="1">
    <location>
        <begin position="1089"/>
        <end position="1100"/>
    </location>
</feature>
<feature type="compositionally biased region" description="Polar residues" evidence="1">
    <location>
        <begin position="510"/>
        <end position="521"/>
    </location>
</feature>
<evidence type="ECO:0000256" key="1">
    <source>
        <dbReference type="SAM" id="MobiDB-lite"/>
    </source>
</evidence>
<proteinExistence type="predicted"/>
<feature type="compositionally biased region" description="Basic and acidic residues" evidence="1">
    <location>
        <begin position="410"/>
        <end position="422"/>
    </location>
</feature>
<protein>
    <submittedName>
        <fullName evidence="2">Endo-1,4-beta-xylanase xylA, putative</fullName>
    </submittedName>
</protein>
<gene>
    <name evidence="2" type="ORF">TTHERM_00339600</name>
</gene>
<dbReference type="KEGG" id="tet:TTHERM_00339600"/>
<feature type="region of interest" description="Disordered" evidence="1">
    <location>
        <begin position="1350"/>
        <end position="1378"/>
    </location>
</feature>
<dbReference type="EMBL" id="GG662666">
    <property type="protein sequence ID" value="EAR97379.2"/>
    <property type="molecule type" value="Genomic_DNA"/>
</dbReference>
<feature type="compositionally biased region" description="Low complexity" evidence="1">
    <location>
        <begin position="1106"/>
        <end position="1118"/>
    </location>
</feature>
<feature type="region of interest" description="Disordered" evidence="1">
    <location>
        <begin position="1022"/>
        <end position="1047"/>
    </location>
</feature>
<sequence length="1714" mass="197133">MGGSPSKKNEIGQNDQYYIKGGQQANEAKERSVSLPTHSQQYSTMNNYQIKQIVPIKAHNRSATISYSQPHQYSITQKIPNIQNSNQKTVFTDFYDSQSASQVKSVISNLDNSMIEYQNKNPTQIKQDQIQDQQNQISSRLRVTLASNQGQIQQQQQVPYIAQTQLQRSQLATPQKQVPRIIQNSAGSIDKSSRMSPYQLLRNVVIYDNNSSFNSNNNNNSANKGITVTAKLNNQFPQAQHFSNITSNNRQMHAINASNQPKILTSYPQFCESEQQSTIRTTISQNIPIENIKVVDFLQKNKTPQNHVCLNQDNPSTVLSSQQDCSCIFSQNNHSDIQLNNIQCQKNNYYQQQLEGKQGTGNILVIDRNTARQSSAHNTSQLKDESCFNESPEQKKQNTSISLVNQQRSVDFEQKDLERADNNKQVSSDNISSAKQNSKQQNQVIQPNSTNRTQITSNQTSSTKQENASNEQTQKKKLNTNCQNENYLIQQETEKKMKEQQINQLFYSSQQKSKINLNSPPQAHKREEKSYGKNMDDQVSLMYSATEDQKKSGNSVFLLMNSGNNQQTKHNYVFISANKDQSIHNNSQTVFQNSQLCANSNKQIPQNYRSNNFLSKSNQNNERQLIVKLEDLYKQMDTQHVSQDNLLQSNQNFVDQQIRIIPHPTECNPQIQRSFSHVSSLSVFRASNEKLKEDKSCDNYTQQSEKKDLSNKSLINTSVTQLPTIQKYYYPVTSVKKVTTINKESNQLQQQIQPYLFNINQRSQSVNQSTQFTDSFYQYSSGQKQQRENYFSVDSQRNGGIFLLKGNQNFQVQNDFQQLQAKQICLNEQPSIKAFPLSNILSSNQKQLAIQEPSFLPLSQQIPNIQALQPKQQIKIDARFQVAQNQIMQQKSVQNVNLIQIQALKQVLEPIQQNGQKQNINAYGLKQIQQNSVQENKTKEIQNEDGSLINSQKDLNGQKSIIQSCELNNMQIKEQEFSKEMSNSQISQASISIIPRSIDVQDNPQFKQNNRIINDSFNQQQQPIEHLSQKKQFQTNTQKPQQKDLNHSSMDSFVATSSYANYQSSSCDEYKNIKKDCNNKTKDKEELKQNSLSNKNTVRTSDIKQEQNSSFRQQQQLQQQKQLSQPIQVSINLQEQIQNKLQREINLNSINLKQKLSPKNDKRQYSNSVQIQKEENLKQQQQAGVNHNNYSFQYNSNNFQSINNNNNTTFDFQLTRTDDEYIQNQLLTVIDEDNKQQHLLKSAPKKKLNPEDKIQIYLNFSSENSDYSSILSDCNEKLSNFTPIPAKELSFTRQLKNPLVYDKGVQVDQLNKENNLIAGMNINVSLENQVKLNQQKNNANCFQIQKQNTLPKSKQQSIKNKTQSINKNKKNPIDSANSTNEFQINKIIQNELNSATQDSYPSDQNIKVNSKMNELMLLEAQDICKKTLITYQNIIDLEDQRKSPKEFDRDYCESQNSNLNPKKRFLTQNDQEEEESLNNYREASNSMQSQSINSNNGIGGNQSTPFNFSKQQIFSSVNSYNLQNSTILRKVNNQFQALTSVSLNNNTDNEKEHLKSQIKNIIDIGDNEIFFKYCKKSGTLVPIPQSKIDEILFEKSQNVLANQYQQTQSSKKLYNNTSLNLDQPQNVCQEKRSQSNMPVGKKQNANFNNLYNNQYLFSKHNSNLYTDVLERYSGFINKKAREQKSKIQQTYQNLHNSKQSSSTNRSRQKQNLRV</sequence>
<name>I7M887_TETTS</name>
<feature type="compositionally biased region" description="Polar residues" evidence="1">
    <location>
        <begin position="1030"/>
        <end position="1040"/>
    </location>
</feature>
<feature type="compositionally biased region" description="Low complexity" evidence="1">
    <location>
        <begin position="1484"/>
        <end position="1496"/>
    </location>
</feature>
<feature type="compositionally biased region" description="Polar residues" evidence="1">
    <location>
        <begin position="1689"/>
        <end position="1705"/>
    </location>
</feature>
<feature type="region of interest" description="Disordered" evidence="1">
    <location>
        <begin position="510"/>
        <end position="533"/>
    </location>
</feature>
<accession>I7M887</accession>
<organism evidence="2 3">
    <name type="scientific">Tetrahymena thermophila (strain SB210)</name>
    <dbReference type="NCBI Taxonomy" id="312017"/>
    <lineage>
        <taxon>Eukaryota</taxon>
        <taxon>Sar</taxon>
        <taxon>Alveolata</taxon>
        <taxon>Ciliophora</taxon>
        <taxon>Intramacronucleata</taxon>
        <taxon>Oligohymenophorea</taxon>
        <taxon>Hymenostomatida</taxon>
        <taxon>Tetrahymenina</taxon>
        <taxon>Tetrahymenidae</taxon>
        <taxon>Tetrahymena</taxon>
    </lineage>
</organism>
<feature type="compositionally biased region" description="Polar residues" evidence="1">
    <location>
        <begin position="444"/>
        <end position="472"/>
    </location>
</feature>
<feature type="region of interest" description="Disordered" evidence="1">
    <location>
        <begin position="1442"/>
        <end position="1502"/>
    </location>
</feature>
<keyword evidence="3" id="KW-1185">Reference proteome</keyword>
<dbReference type="GeneID" id="7840891"/>
<evidence type="ECO:0000313" key="3">
    <source>
        <dbReference type="Proteomes" id="UP000009168"/>
    </source>
</evidence>
<dbReference type="InParanoid" id="I7M887"/>
<feature type="compositionally biased region" description="Basic and acidic residues" evidence="1">
    <location>
        <begin position="1442"/>
        <end position="1452"/>
    </location>
</feature>
<feature type="region of interest" description="Disordered" evidence="1">
    <location>
        <begin position="1081"/>
        <end position="1118"/>
    </location>
</feature>
<feature type="region of interest" description="Disordered" evidence="1">
    <location>
        <begin position="1689"/>
        <end position="1714"/>
    </location>
</feature>
<feature type="compositionally biased region" description="Low complexity" evidence="1">
    <location>
        <begin position="432"/>
        <end position="443"/>
    </location>
</feature>
<feature type="compositionally biased region" description="Polar residues" evidence="1">
    <location>
        <begin position="397"/>
        <end position="409"/>
    </location>
</feature>
<dbReference type="Proteomes" id="UP000009168">
    <property type="component" value="Unassembled WGS sequence"/>
</dbReference>
<feature type="region of interest" description="Disordered" evidence="1">
    <location>
        <begin position="371"/>
        <end position="479"/>
    </location>
</feature>
<feature type="compositionally biased region" description="Basic and acidic residues" evidence="1">
    <location>
        <begin position="524"/>
        <end position="533"/>
    </location>
</feature>